<evidence type="ECO:0000313" key="2">
    <source>
        <dbReference type="Proteomes" id="UP000053937"/>
    </source>
</evidence>
<name>A0A101JRS7_CHLLI</name>
<reference evidence="1 2" key="1">
    <citation type="submission" date="2015-10" db="EMBL/GenBank/DDBJ databases">
        <title>Draft Genome Sequence of Chlorobium limicola strain Frasassi Growing under Artificial Lighting in the Frasassi Cave System.</title>
        <authorList>
            <person name="Mansor M."/>
            <person name="Macalady J."/>
        </authorList>
    </citation>
    <scope>NUCLEOTIDE SEQUENCE [LARGE SCALE GENOMIC DNA]</scope>
    <source>
        <strain evidence="1 2">Frasassi</strain>
    </source>
</reference>
<dbReference type="Proteomes" id="UP000053937">
    <property type="component" value="Unassembled WGS sequence"/>
</dbReference>
<dbReference type="EMBL" id="LMBR01000044">
    <property type="protein sequence ID" value="KUL31789.1"/>
    <property type="molecule type" value="Genomic_DNA"/>
</dbReference>
<proteinExistence type="predicted"/>
<dbReference type="RefSeq" id="WP_059138456.1">
    <property type="nucleotide sequence ID" value="NZ_LMBR01000044.1"/>
</dbReference>
<gene>
    <name evidence="1" type="ORF">ASB62_02375</name>
</gene>
<protein>
    <submittedName>
        <fullName evidence="1">Uncharacterized protein</fullName>
    </submittedName>
</protein>
<dbReference type="AlphaFoldDB" id="A0A101JRS7"/>
<dbReference type="OrthoDB" id="595453at2"/>
<sequence length="122" mass="13658">MKSEGKKSNGCHSGCLVQKCTCGAFHLHYRYAMVVLHKHTLFQIMDECYRREEQYADDKSSRSSTPMIIMLGIVSLIVPEDDFSMFSKAIHDAVSEELGLPALFDRTSFLPDAERGIGQGPV</sequence>
<comment type="caution">
    <text evidence="1">The sequence shown here is derived from an EMBL/GenBank/DDBJ whole genome shotgun (WGS) entry which is preliminary data.</text>
</comment>
<accession>A0A101JRS7</accession>
<evidence type="ECO:0000313" key="1">
    <source>
        <dbReference type="EMBL" id="KUL31789.1"/>
    </source>
</evidence>
<keyword evidence="2" id="KW-1185">Reference proteome</keyword>
<organism evidence="1 2">
    <name type="scientific">Chlorobium limicola</name>
    <dbReference type="NCBI Taxonomy" id="1092"/>
    <lineage>
        <taxon>Bacteria</taxon>
        <taxon>Pseudomonadati</taxon>
        <taxon>Chlorobiota</taxon>
        <taxon>Chlorobiia</taxon>
        <taxon>Chlorobiales</taxon>
        <taxon>Chlorobiaceae</taxon>
        <taxon>Chlorobium/Pelodictyon group</taxon>
        <taxon>Chlorobium</taxon>
    </lineage>
</organism>